<dbReference type="OrthoDB" id="6159600at2759"/>
<organism evidence="2 3">
    <name type="scientific">Branchiostoma lanceolatum</name>
    <name type="common">Common lancelet</name>
    <name type="synonym">Amphioxus lanceolatum</name>
    <dbReference type="NCBI Taxonomy" id="7740"/>
    <lineage>
        <taxon>Eukaryota</taxon>
        <taxon>Metazoa</taxon>
        <taxon>Chordata</taxon>
        <taxon>Cephalochordata</taxon>
        <taxon>Leptocardii</taxon>
        <taxon>Amphioxiformes</taxon>
        <taxon>Branchiostomatidae</taxon>
        <taxon>Branchiostoma</taxon>
    </lineage>
</organism>
<dbReference type="GO" id="GO:0000175">
    <property type="term" value="F:3'-5'-RNA exonuclease activity"/>
    <property type="evidence" value="ECO:0007669"/>
    <property type="project" value="InterPro"/>
</dbReference>
<dbReference type="EMBL" id="OV696697">
    <property type="protein sequence ID" value="CAH1242546.1"/>
    <property type="molecule type" value="Genomic_DNA"/>
</dbReference>
<dbReference type="PANTHER" id="PTHR11046">
    <property type="entry name" value="OLIGORIBONUCLEASE, MITOCHONDRIAL"/>
    <property type="match status" value="1"/>
</dbReference>
<name>A0A8J9YVN4_BRALA</name>
<proteinExistence type="predicted"/>
<dbReference type="AlphaFoldDB" id="A0A8J9YVN4"/>
<keyword evidence="3" id="KW-1185">Reference proteome</keyword>
<dbReference type="Proteomes" id="UP000838412">
    <property type="component" value="Chromosome 12"/>
</dbReference>
<evidence type="ECO:0000313" key="2">
    <source>
        <dbReference type="EMBL" id="CAH1242546.1"/>
    </source>
</evidence>
<dbReference type="PANTHER" id="PTHR11046:SF29">
    <property type="match status" value="1"/>
</dbReference>
<keyword evidence="1" id="KW-0378">Hydrolase</keyword>
<evidence type="ECO:0000256" key="1">
    <source>
        <dbReference type="ARBA" id="ARBA00022722"/>
    </source>
</evidence>
<keyword evidence="1" id="KW-0540">Nuclease</keyword>
<gene>
    <name evidence="2" type="primary">Hypp6825</name>
    <name evidence="2" type="ORF">BLAG_LOCUS5835</name>
</gene>
<accession>A0A8J9YVN4</accession>
<dbReference type="InterPro" id="IPR022894">
    <property type="entry name" value="Oligoribonuclease"/>
</dbReference>
<reference evidence="2" key="1">
    <citation type="submission" date="2022-01" db="EMBL/GenBank/DDBJ databases">
        <authorList>
            <person name="Braso-Vives M."/>
        </authorList>
    </citation>
    <scope>NUCLEOTIDE SEQUENCE</scope>
</reference>
<protein>
    <submittedName>
        <fullName evidence="2">Hypp6825 protein</fullName>
    </submittedName>
</protein>
<sequence>MPAASQKKFNRMLEAYRAEILPEVVNGWNDLSEEEQQQFKEMNHLYCNLHALIGFARYSDEAHTKLEEIWRKQYGPLGVEDLAEFQDGSGEYAWKQQDSATQRLIRTACDAVAPGGNQQPDLQLKLNKRIKDGKEPKNATVVLTGSPSILKLMSDGLPLTMDMDLHFHGFRDNTAEAAIWSGHGETRLKYGLQGGDFMQASNILLSGNSFGKYSLLCKYMNLGCVNESTFHKIQVQYCVNTLDKNWKGKIESIIRTLRNKEEPAQTAESIGTNQGVE</sequence>
<evidence type="ECO:0000313" key="3">
    <source>
        <dbReference type="Proteomes" id="UP000838412"/>
    </source>
</evidence>